<dbReference type="InterPro" id="IPR013324">
    <property type="entry name" value="RNA_pol_sigma_r3/r4-like"/>
</dbReference>
<keyword evidence="11" id="KW-1185">Reference proteome</keyword>
<evidence type="ECO:0000256" key="3">
    <source>
        <dbReference type="ARBA" id="ARBA00023082"/>
    </source>
</evidence>
<evidence type="ECO:0000313" key="9">
    <source>
        <dbReference type="EMBL" id="TCO28874.1"/>
    </source>
</evidence>
<gene>
    <name evidence="9" type="ORF">EV200_102291</name>
    <name evidence="8" type="ORF">GCM10011413_18470</name>
</gene>
<dbReference type="NCBIfam" id="TIGR02937">
    <property type="entry name" value="sigma70-ECF"/>
    <property type="match status" value="1"/>
</dbReference>
<keyword evidence="2" id="KW-0805">Transcription regulation</keyword>
<evidence type="ECO:0000259" key="7">
    <source>
        <dbReference type="Pfam" id="PF08281"/>
    </source>
</evidence>
<reference evidence="11" key="2">
    <citation type="journal article" date="2019" name="Int. J. Syst. Evol. Microbiol.">
        <title>The Global Catalogue of Microorganisms (GCM) 10K type strain sequencing project: providing services to taxonomists for standard genome sequencing and annotation.</title>
        <authorList>
            <consortium name="The Broad Institute Genomics Platform"/>
            <consortium name="The Broad Institute Genome Sequencing Center for Infectious Disease"/>
            <person name="Wu L."/>
            <person name="Ma J."/>
        </authorList>
    </citation>
    <scope>NUCLEOTIDE SEQUENCE [LARGE SCALE GENOMIC DNA]</scope>
    <source>
        <strain evidence="11">CGMCC 1.15644</strain>
    </source>
</reference>
<dbReference type="InterPro" id="IPR013325">
    <property type="entry name" value="RNA_pol_sigma_r2"/>
</dbReference>
<feature type="domain" description="RNA polymerase sigma factor 70 region 4 type 2" evidence="7">
    <location>
        <begin position="121"/>
        <end position="172"/>
    </location>
</feature>
<dbReference type="Proteomes" id="UP000295684">
    <property type="component" value="Unassembled WGS sequence"/>
</dbReference>
<proteinExistence type="inferred from homology"/>
<dbReference type="Pfam" id="PF04542">
    <property type="entry name" value="Sigma70_r2"/>
    <property type="match status" value="1"/>
</dbReference>
<dbReference type="GO" id="GO:0000428">
    <property type="term" value="C:DNA-directed RNA polymerase complex"/>
    <property type="evidence" value="ECO:0007669"/>
    <property type="project" value="UniProtKB-KW"/>
</dbReference>
<dbReference type="GO" id="GO:0006352">
    <property type="term" value="P:DNA-templated transcription initiation"/>
    <property type="evidence" value="ECO:0007669"/>
    <property type="project" value="InterPro"/>
</dbReference>
<dbReference type="InterPro" id="IPR013249">
    <property type="entry name" value="RNA_pol_sigma70_r4_t2"/>
</dbReference>
<dbReference type="InterPro" id="IPR036388">
    <property type="entry name" value="WH-like_DNA-bd_sf"/>
</dbReference>
<dbReference type="Proteomes" id="UP000622648">
    <property type="component" value="Unassembled WGS sequence"/>
</dbReference>
<dbReference type="SUPFAM" id="SSF88659">
    <property type="entry name" value="Sigma3 and sigma4 domains of RNA polymerase sigma factors"/>
    <property type="match status" value="1"/>
</dbReference>
<keyword evidence="8" id="KW-0240">DNA-directed RNA polymerase</keyword>
<keyword evidence="5" id="KW-1133">Transmembrane helix</keyword>
<dbReference type="InterPro" id="IPR014327">
    <property type="entry name" value="RNA_pol_sigma70_bacteroid"/>
</dbReference>
<dbReference type="CDD" id="cd06171">
    <property type="entry name" value="Sigma70_r4"/>
    <property type="match status" value="1"/>
</dbReference>
<sequence length="206" mass="23867">MTDYDTALIHGINLKDRKSFEALYKRHYRKLYMLGYRYLGDQERTEEIVHDVFLRLWNNPLQINIKQSVTSYLSRCIINSALNTIKKEKRMTNHFEAYTADFEEAEEDHDEATLLEDKLVLLEKAIESLPPQCKKVLMMSKFDKCKQQEIADSLNISIKTVKNHLTNAYEKIRGLIPKGELLIIVIALLNCSIGLIYLSGVLLAGW</sequence>
<dbReference type="PANTHER" id="PTHR43133:SF46">
    <property type="entry name" value="RNA POLYMERASE SIGMA-70 FACTOR ECF SUBFAMILY"/>
    <property type="match status" value="1"/>
</dbReference>
<evidence type="ECO:0000256" key="4">
    <source>
        <dbReference type="ARBA" id="ARBA00023163"/>
    </source>
</evidence>
<protein>
    <submittedName>
        <fullName evidence="8">DNA-directed RNA polymerase sigma-70 factor</fullName>
    </submittedName>
    <submittedName>
        <fullName evidence="9">RNA polymerase sigma-70 factor (ECF subfamily)</fullName>
    </submittedName>
</protein>
<dbReference type="Pfam" id="PF08281">
    <property type="entry name" value="Sigma70_r4_2"/>
    <property type="match status" value="1"/>
</dbReference>
<dbReference type="EMBL" id="BMJO01000003">
    <property type="protein sequence ID" value="GGE52502.1"/>
    <property type="molecule type" value="Genomic_DNA"/>
</dbReference>
<evidence type="ECO:0000313" key="10">
    <source>
        <dbReference type="Proteomes" id="UP000295684"/>
    </source>
</evidence>
<accession>A0A4R2HHY7</accession>
<feature type="domain" description="RNA polymerase sigma-70 region 2" evidence="6">
    <location>
        <begin position="23"/>
        <end position="90"/>
    </location>
</feature>
<evidence type="ECO:0000256" key="2">
    <source>
        <dbReference type="ARBA" id="ARBA00023015"/>
    </source>
</evidence>
<reference evidence="8" key="1">
    <citation type="journal article" date="2014" name="Int. J. Syst. Evol. Microbiol.">
        <title>Complete genome of a new Firmicutes species belonging to the dominant human colonic microbiota ('Ruminococcus bicirculans') reveals two chromosomes and a selective capacity to utilize plant glucans.</title>
        <authorList>
            <consortium name="NISC Comparative Sequencing Program"/>
            <person name="Wegmann U."/>
            <person name="Louis P."/>
            <person name="Goesmann A."/>
            <person name="Henrissat B."/>
            <person name="Duncan S.H."/>
            <person name="Flint H.J."/>
        </authorList>
    </citation>
    <scope>NUCLEOTIDE SEQUENCE</scope>
    <source>
        <strain evidence="8">CGMCC 1.15644</strain>
    </source>
</reference>
<reference evidence="8" key="4">
    <citation type="submission" date="2024-05" db="EMBL/GenBank/DDBJ databases">
        <authorList>
            <person name="Sun Q."/>
            <person name="Zhou Y."/>
        </authorList>
    </citation>
    <scope>NUCLEOTIDE SEQUENCE</scope>
    <source>
        <strain evidence="8">CGMCC 1.15644</strain>
    </source>
</reference>
<dbReference type="InterPro" id="IPR014284">
    <property type="entry name" value="RNA_pol_sigma-70_dom"/>
</dbReference>
<keyword evidence="3" id="KW-0731">Sigma factor</keyword>
<comment type="caution">
    <text evidence="9">The sequence shown here is derived from an EMBL/GenBank/DDBJ whole genome shotgun (WGS) entry which is preliminary data.</text>
</comment>
<dbReference type="InterPro" id="IPR039425">
    <property type="entry name" value="RNA_pol_sigma-70-like"/>
</dbReference>
<keyword evidence="4" id="KW-0804">Transcription</keyword>
<dbReference type="OrthoDB" id="1100095at2"/>
<dbReference type="PANTHER" id="PTHR43133">
    <property type="entry name" value="RNA POLYMERASE ECF-TYPE SIGMA FACTO"/>
    <property type="match status" value="1"/>
</dbReference>
<organism evidence="9 10">
    <name type="scientific">Pedobacter psychrotolerans</name>
    <dbReference type="NCBI Taxonomy" id="1843235"/>
    <lineage>
        <taxon>Bacteria</taxon>
        <taxon>Pseudomonadati</taxon>
        <taxon>Bacteroidota</taxon>
        <taxon>Sphingobacteriia</taxon>
        <taxon>Sphingobacteriales</taxon>
        <taxon>Sphingobacteriaceae</taxon>
        <taxon>Pedobacter</taxon>
    </lineage>
</organism>
<feature type="transmembrane region" description="Helical" evidence="5">
    <location>
        <begin position="181"/>
        <end position="204"/>
    </location>
</feature>
<dbReference type="NCBIfam" id="TIGR02985">
    <property type="entry name" value="Sig70_bacteroi1"/>
    <property type="match status" value="1"/>
</dbReference>
<dbReference type="Gene3D" id="1.10.1740.10">
    <property type="match status" value="1"/>
</dbReference>
<keyword evidence="5" id="KW-0812">Transmembrane</keyword>
<dbReference type="GO" id="GO:0003677">
    <property type="term" value="F:DNA binding"/>
    <property type="evidence" value="ECO:0007669"/>
    <property type="project" value="InterPro"/>
</dbReference>
<dbReference type="GO" id="GO:0016987">
    <property type="term" value="F:sigma factor activity"/>
    <property type="evidence" value="ECO:0007669"/>
    <property type="project" value="UniProtKB-KW"/>
</dbReference>
<evidence type="ECO:0000256" key="5">
    <source>
        <dbReference type="SAM" id="Phobius"/>
    </source>
</evidence>
<keyword evidence="5" id="KW-0472">Membrane</keyword>
<dbReference type="InterPro" id="IPR007627">
    <property type="entry name" value="RNA_pol_sigma70_r2"/>
</dbReference>
<evidence type="ECO:0000313" key="11">
    <source>
        <dbReference type="Proteomes" id="UP000622648"/>
    </source>
</evidence>
<dbReference type="AlphaFoldDB" id="A0A4R2HHY7"/>
<dbReference type="SUPFAM" id="SSF88946">
    <property type="entry name" value="Sigma2 domain of RNA polymerase sigma factors"/>
    <property type="match status" value="1"/>
</dbReference>
<evidence type="ECO:0000256" key="1">
    <source>
        <dbReference type="ARBA" id="ARBA00010641"/>
    </source>
</evidence>
<reference evidence="9 10" key="3">
    <citation type="submission" date="2019-03" db="EMBL/GenBank/DDBJ databases">
        <title>Genomic Encyclopedia of Type Strains, Phase IV (KMG-IV): sequencing the most valuable type-strain genomes for metagenomic binning, comparative biology and taxonomic classification.</title>
        <authorList>
            <person name="Goeker M."/>
        </authorList>
    </citation>
    <scope>NUCLEOTIDE SEQUENCE [LARGE SCALE GENOMIC DNA]</scope>
    <source>
        <strain evidence="9 10">DSM 103236</strain>
    </source>
</reference>
<dbReference type="RefSeq" id="WP_132529936.1">
    <property type="nucleotide sequence ID" value="NZ_BMJO01000003.1"/>
</dbReference>
<name>A0A4R2HHY7_9SPHI</name>
<comment type="similarity">
    <text evidence="1">Belongs to the sigma-70 factor family. ECF subfamily.</text>
</comment>
<dbReference type="Gene3D" id="1.10.10.10">
    <property type="entry name" value="Winged helix-like DNA-binding domain superfamily/Winged helix DNA-binding domain"/>
    <property type="match status" value="1"/>
</dbReference>
<dbReference type="EMBL" id="SLWO01000002">
    <property type="protein sequence ID" value="TCO28874.1"/>
    <property type="molecule type" value="Genomic_DNA"/>
</dbReference>
<evidence type="ECO:0000313" key="8">
    <source>
        <dbReference type="EMBL" id="GGE52502.1"/>
    </source>
</evidence>
<evidence type="ECO:0000259" key="6">
    <source>
        <dbReference type="Pfam" id="PF04542"/>
    </source>
</evidence>